<feature type="binding site" evidence="13">
    <location>
        <position position="29"/>
    </location>
    <ligand>
        <name>Zn(2+)</name>
        <dbReference type="ChEBI" id="CHEBI:29105"/>
    </ligand>
</feature>
<dbReference type="InterPro" id="IPR009080">
    <property type="entry name" value="tRNAsynth_Ia_anticodon-bd"/>
</dbReference>
<dbReference type="GO" id="GO:0008270">
    <property type="term" value="F:zinc ion binding"/>
    <property type="evidence" value="ECO:0007669"/>
    <property type="project" value="UniProtKB-UniRule"/>
</dbReference>
<reference evidence="15 16" key="1">
    <citation type="submission" date="2019-02" db="EMBL/GenBank/DDBJ databases">
        <authorList>
            <person name="Sun L."/>
            <person name="Pan D."/>
            <person name="Wu X."/>
        </authorList>
    </citation>
    <scope>NUCLEOTIDE SEQUENCE [LARGE SCALE GENOMIC DNA]</scope>
    <source>
        <strain evidence="15 16">JW-1</strain>
    </source>
</reference>
<keyword evidence="7 13" id="KW-0547">Nucleotide-binding</keyword>
<keyword evidence="6 13" id="KW-0479">Metal-binding</keyword>
<comment type="subunit">
    <text evidence="3 13">Monomer.</text>
</comment>
<dbReference type="InterPro" id="IPR014729">
    <property type="entry name" value="Rossmann-like_a/b/a_fold"/>
</dbReference>
<evidence type="ECO:0000256" key="13">
    <source>
        <dbReference type="HAMAP-Rule" id="MF_00041"/>
    </source>
</evidence>
<dbReference type="EMBL" id="CP035806">
    <property type="protein sequence ID" value="QBE48560.1"/>
    <property type="molecule type" value="Genomic_DNA"/>
</dbReference>
<feature type="binding site" evidence="13">
    <location>
        <position position="279"/>
    </location>
    <ligand>
        <name>ATP</name>
        <dbReference type="ChEBI" id="CHEBI:30616"/>
    </ligand>
</feature>
<dbReference type="GO" id="GO:0006423">
    <property type="term" value="P:cysteinyl-tRNA aminoacylation"/>
    <property type="evidence" value="ECO:0007669"/>
    <property type="project" value="UniProtKB-UniRule"/>
</dbReference>
<dbReference type="InterPro" id="IPR015803">
    <property type="entry name" value="Cys-tRNA-ligase"/>
</dbReference>
<evidence type="ECO:0000256" key="1">
    <source>
        <dbReference type="ARBA" id="ARBA00004496"/>
    </source>
</evidence>
<evidence type="ECO:0000256" key="12">
    <source>
        <dbReference type="ARBA" id="ARBA00047398"/>
    </source>
</evidence>
<evidence type="ECO:0000256" key="8">
    <source>
        <dbReference type="ARBA" id="ARBA00022833"/>
    </source>
</evidence>
<evidence type="ECO:0000256" key="2">
    <source>
        <dbReference type="ARBA" id="ARBA00005594"/>
    </source>
</evidence>
<dbReference type="InterPro" id="IPR056411">
    <property type="entry name" value="CysS_C"/>
</dbReference>
<feature type="binding site" evidence="13">
    <location>
        <position position="245"/>
    </location>
    <ligand>
        <name>Zn(2+)</name>
        <dbReference type="ChEBI" id="CHEBI:29105"/>
    </ligand>
</feature>
<keyword evidence="4 13" id="KW-0963">Cytoplasm</keyword>
<dbReference type="InterPro" id="IPR032678">
    <property type="entry name" value="tRNA-synt_1_cat_dom"/>
</dbReference>
<dbReference type="Pfam" id="PF09190">
    <property type="entry name" value="DALR_2"/>
    <property type="match status" value="1"/>
</dbReference>
<feature type="binding site" evidence="13">
    <location>
        <position position="220"/>
    </location>
    <ligand>
        <name>Zn(2+)</name>
        <dbReference type="ChEBI" id="CHEBI:29105"/>
    </ligand>
</feature>
<gene>
    <name evidence="13" type="primary">cysS</name>
    <name evidence="15" type="ORF">EVS81_06705</name>
</gene>
<dbReference type="OrthoDB" id="9815130at2"/>
<dbReference type="SUPFAM" id="SSF52374">
    <property type="entry name" value="Nucleotidylyl transferase"/>
    <property type="match status" value="1"/>
</dbReference>
<comment type="cofactor">
    <cofactor evidence="13">
        <name>Zn(2+)</name>
        <dbReference type="ChEBI" id="CHEBI:29105"/>
    </cofactor>
    <text evidence="13">Binds 1 zinc ion per subunit.</text>
</comment>
<organism evidence="15 16">
    <name type="scientific">Leucobacter triazinivorans</name>
    <dbReference type="NCBI Taxonomy" id="1784719"/>
    <lineage>
        <taxon>Bacteria</taxon>
        <taxon>Bacillati</taxon>
        <taxon>Actinomycetota</taxon>
        <taxon>Actinomycetes</taxon>
        <taxon>Micrococcales</taxon>
        <taxon>Microbacteriaceae</taxon>
        <taxon>Leucobacter</taxon>
    </lineage>
</organism>
<proteinExistence type="inferred from homology"/>
<evidence type="ECO:0000256" key="7">
    <source>
        <dbReference type="ARBA" id="ARBA00022741"/>
    </source>
</evidence>
<dbReference type="SUPFAM" id="SSF47323">
    <property type="entry name" value="Anticodon-binding domain of a subclass of class I aminoacyl-tRNA synthetases"/>
    <property type="match status" value="1"/>
</dbReference>
<dbReference type="GO" id="GO:0005829">
    <property type="term" value="C:cytosol"/>
    <property type="evidence" value="ECO:0007669"/>
    <property type="project" value="TreeGrafter"/>
</dbReference>
<dbReference type="Proteomes" id="UP000289260">
    <property type="component" value="Chromosome"/>
</dbReference>
<dbReference type="Pfam" id="PF01406">
    <property type="entry name" value="tRNA-synt_1e"/>
    <property type="match status" value="1"/>
</dbReference>
<dbReference type="FunFam" id="3.40.50.620:FF:000068">
    <property type="entry name" value="Cysteine--tRNA ligase"/>
    <property type="match status" value="1"/>
</dbReference>
<dbReference type="Gene3D" id="3.40.50.620">
    <property type="entry name" value="HUPs"/>
    <property type="match status" value="1"/>
</dbReference>
<dbReference type="GO" id="GO:0005524">
    <property type="term" value="F:ATP binding"/>
    <property type="evidence" value="ECO:0007669"/>
    <property type="project" value="UniProtKB-UniRule"/>
</dbReference>
<dbReference type="Pfam" id="PF23493">
    <property type="entry name" value="CysS_C"/>
    <property type="match status" value="1"/>
</dbReference>
<evidence type="ECO:0000256" key="11">
    <source>
        <dbReference type="ARBA" id="ARBA00023146"/>
    </source>
</evidence>
<evidence type="ECO:0000256" key="10">
    <source>
        <dbReference type="ARBA" id="ARBA00022917"/>
    </source>
</evidence>
<feature type="domain" description="Cysteinyl-tRNA synthetase class Ia DALR" evidence="14">
    <location>
        <begin position="378"/>
        <end position="440"/>
    </location>
</feature>
<dbReference type="SMART" id="SM00840">
    <property type="entry name" value="DALR_2"/>
    <property type="match status" value="1"/>
</dbReference>
<dbReference type="NCBIfam" id="TIGR00435">
    <property type="entry name" value="cysS"/>
    <property type="match status" value="1"/>
</dbReference>
<dbReference type="PRINTS" id="PR00983">
    <property type="entry name" value="TRNASYNTHCYS"/>
</dbReference>
<evidence type="ECO:0000256" key="3">
    <source>
        <dbReference type="ARBA" id="ARBA00011245"/>
    </source>
</evidence>
<dbReference type="AlphaFoldDB" id="A0A4P6KEK8"/>
<dbReference type="RefSeq" id="WP_130109696.1">
    <property type="nucleotide sequence ID" value="NZ_CP035806.1"/>
</dbReference>
<keyword evidence="16" id="KW-1185">Reference proteome</keyword>
<dbReference type="EC" id="6.1.1.16" evidence="13"/>
<accession>A0A4P6KEK8</accession>
<comment type="catalytic activity">
    <reaction evidence="12 13">
        <text>tRNA(Cys) + L-cysteine + ATP = L-cysteinyl-tRNA(Cys) + AMP + diphosphate</text>
        <dbReference type="Rhea" id="RHEA:17773"/>
        <dbReference type="Rhea" id="RHEA-COMP:9661"/>
        <dbReference type="Rhea" id="RHEA-COMP:9679"/>
        <dbReference type="ChEBI" id="CHEBI:30616"/>
        <dbReference type="ChEBI" id="CHEBI:33019"/>
        <dbReference type="ChEBI" id="CHEBI:35235"/>
        <dbReference type="ChEBI" id="CHEBI:78442"/>
        <dbReference type="ChEBI" id="CHEBI:78517"/>
        <dbReference type="ChEBI" id="CHEBI:456215"/>
        <dbReference type="EC" id="6.1.1.16"/>
    </reaction>
</comment>
<evidence type="ECO:0000256" key="6">
    <source>
        <dbReference type="ARBA" id="ARBA00022723"/>
    </source>
</evidence>
<feature type="short sequence motif" description="'KMSKS' region" evidence="13">
    <location>
        <begin position="276"/>
        <end position="280"/>
    </location>
</feature>
<comment type="subcellular location">
    <subcellularLocation>
        <location evidence="1 13">Cytoplasm</location>
    </subcellularLocation>
</comment>
<name>A0A4P6KEK8_9MICO</name>
<sequence length="502" mass="55248">MEQRIYDSRAQKVVDFEPREPGRVGMYVCGPTVQSAPHIGHLRSALVYDQMRRWFAATGHEVSLIRNVTDVDDKILDHARIAQQERGESEQWWALAYRVEREFTAAYDALGVLPPTYEPRATANIAEMIALIERLIERGHAYQAADGSASVYFDTGSWPEYGALTRQRRDQMEDAADSEPVGKRDPRDFALWKAHRDHEPLSASWPSPWGRGRPGWHIECSAMATRYLGEEFDIHGGGLDLRFPHHENELAQSTAAGQPFARHWIHNGLVNTGGQKMSKSLGNSLFAADLLASARPIVLRYFLGSAHYRSVLEFSDSSLAEAEAAFSRIEGFLARADSVVPRERSESQYPDAVDPAAPFAALTARRLTDGGVEDLPEAFIAAMLDDFAVPQALAVLHETVRAGNSAIDADDVVGAGARSREVVAMLDVLGINPLDPVWRISGDDESGLAEQALDSLVQALIEQRAAARAHKDFAASDAIRDRLQSAGVALEDTPNGTRWSLS</sequence>
<dbReference type="GO" id="GO:0004817">
    <property type="term" value="F:cysteine-tRNA ligase activity"/>
    <property type="evidence" value="ECO:0007669"/>
    <property type="project" value="UniProtKB-UniRule"/>
</dbReference>
<dbReference type="PANTHER" id="PTHR10890:SF30">
    <property type="entry name" value="CYSTEINE--TRNA LIGASE"/>
    <property type="match status" value="1"/>
</dbReference>
<dbReference type="PANTHER" id="PTHR10890">
    <property type="entry name" value="CYSTEINYL-TRNA SYNTHETASE"/>
    <property type="match status" value="1"/>
</dbReference>
<protein>
    <recommendedName>
        <fullName evidence="13">Cysteine--tRNA ligase</fullName>
        <ecNumber evidence="13">6.1.1.16</ecNumber>
    </recommendedName>
    <alternativeName>
        <fullName evidence="13">Cysteinyl-tRNA synthetase</fullName>
        <shortName evidence="13">CysRS</shortName>
    </alternativeName>
</protein>
<dbReference type="Gene3D" id="1.20.120.1910">
    <property type="entry name" value="Cysteine-tRNA ligase, C-terminal anti-codon recognition domain"/>
    <property type="match status" value="1"/>
</dbReference>
<dbReference type="HAMAP" id="MF_00041">
    <property type="entry name" value="Cys_tRNA_synth"/>
    <property type="match status" value="1"/>
</dbReference>
<evidence type="ECO:0000259" key="14">
    <source>
        <dbReference type="SMART" id="SM00840"/>
    </source>
</evidence>
<evidence type="ECO:0000313" key="16">
    <source>
        <dbReference type="Proteomes" id="UP000289260"/>
    </source>
</evidence>
<evidence type="ECO:0000256" key="4">
    <source>
        <dbReference type="ARBA" id="ARBA00022490"/>
    </source>
</evidence>
<dbReference type="InterPro" id="IPR024909">
    <property type="entry name" value="Cys-tRNA/MSH_ligase"/>
</dbReference>
<feature type="short sequence motif" description="'HIGH' region" evidence="13">
    <location>
        <begin position="31"/>
        <end position="41"/>
    </location>
</feature>
<keyword evidence="11 13" id="KW-0030">Aminoacyl-tRNA synthetase</keyword>
<feature type="binding site" evidence="13">
    <location>
        <position position="249"/>
    </location>
    <ligand>
        <name>Zn(2+)</name>
        <dbReference type="ChEBI" id="CHEBI:29105"/>
    </ligand>
</feature>
<dbReference type="KEGG" id="ltr:EVS81_06705"/>
<keyword evidence="9 13" id="KW-0067">ATP-binding</keyword>
<evidence type="ECO:0000313" key="15">
    <source>
        <dbReference type="EMBL" id="QBE48560.1"/>
    </source>
</evidence>
<evidence type="ECO:0000256" key="5">
    <source>
        <dbReference type="ARBA" id="ARBA00022598"/>
    </source>
</evidence>
<dbReference type="InterPro" id="IPR015273">
    <property type="entry name" value="Cys-tRNA-synt_Ia_DALR"/>
</dbReference>
<keyword evidence="5 13" id="KW-0436">Ligase</keyword>
<evidence type="ECO:0000256" key="9">
    <source>
        <dbReference type="ARBA" id="ARBA00022840"/>
    </source>
</evidence>
<comment type="similarity">
    <text evidence="2 13">Belongs to the class-I aminoacyl-tRNA synthetase family.</text>
</comment>
<keyword evidence="8 13" id="KW-0862">Zinc</keyword>
<keyword evidence="10 13" id="KW-0648">Protein biosynthesis</keyword>
<dbReference type="CDD" id="cd00672">
    <property type="entry name" value="CysRS_core"/>
    <property type="match status" value="1"/>
</dbReference>